<evidence type="ECO:0000256" key="2">
    <source>
        <dbReference type="ARBA" id="ARBA00022723"/>
    </source>
</evidence>
<keyword evidence="4 11" id="KW-0520">NAD</keyword>
<proteinExistence type="inferred from homology"/>
<keyword evidence="9" id="KW-0862">Zinc</keyword>
<comment type="similarity">
    <text evidence="1">Belongs to the iron-containing alcohol dehydrogenase family.</text>
</comment>
<feature type="binding site" evidence="11">
    <location>
        <position position="129"/>
    </location>
    <ligand>
        <name>NAD(+)</name>
        <dbReference type="ChEBI" id="CHEBI:57540"/>
    </ligand>
</feature>
<dbReference type="CDD" id="cd08170">
    <property type="entry name" value="GlyDH"/>
    <property type="match status" value="1"/>
</dbReference>
<dbReference type="PANTHER" id="PTHR43616:SF5">
    <property type="entry name" value="GLYCEROL DEHYDROGENASE 1"/>
    <property type="match status" value="1"/>
</dbReference>
<organism evidence="13 14">
    <name type="scientific">Marinococcus luteus</name>
    <dbReference type="NCBI Taxonomy" id="1122204"/>
    <lineage>
        <taxon>Bacteria</taxon>
        <taxon>Bacillati</taxon>
        <taxon>Bacillota</taxon>
        <taxon>Bacilli</taxon>
        <taxon>Bacillales</taxon>
        <taxon>Bacillaceae</taxon>
        <taxon>Marinococcus</taxon>
    </lineage>
</organism>
<evidence type="ECO:0000256" key="4">
    <source>
        <dbReference type="ARBA" id="ARBA00023027"/>
    </source>
</evidence>
<feature type="binding site" evidence="11">
    <location>
        <position position="38"/>
    </location>
    <ligand>
        <name>NAD(+)</name>
        <dbReference type="ChEBI" id="CHEBI:57540"/>
    </ligand>
</feature>
<feature type="binding site" evidence="9">
    <location>
        <position position="173"/>
    </location>
    <ligand>
        <name>glycerol</name>
        <dbReference type="ChEBI" id="CHEBI:17754"/>
    </ligand>
</feature>
<evidence type="ECO:0000256" key="8">
    <source>
        <dbReference type="ARBA" id="ARBA00049006"/>
    </source>
</evidence>
<dbReference type="InterPro" id="IPR001670">
    <property type="entry name" value="ADH_Fe/GldA"/>
</dbReference>
<protein>
    <recommendedName>
        <fullName evidence="7">Glycerol dehydrogenase</fullName>
        <ecNumber evidence="6">1.1.1.6</ecNumber>
    </recommendedName>
</protein>
<evidence type="ECO:0000256" key="6">
    <source>
        <dbReference type="ARBA" id="ARBA00039147"/>
    </source>
</evidence>
<feature type="binding site" evidence="11">
    <location>
        <begin position="118"/>
        <end position="121"/>
    </location>
    <ligand>
        <name>NAD(+)</name>
        <dbReference type="ChEBI" id="CHEBI:57540"/>
    </ligand>
</feature>
<dbReference type="InterPro" id="IPR018211">
    <property type="entry name" value="ADH_Fe_CS"/>
</dbReference>
<evidence type="ECO:0000256" key="5">
    <source>
        <dbReference type="ARBA" id="ARBA00037918"/>
    </source>
</evidence>
<dbReference type="PIRSF" id="PIRSF000112">
    <property type="entry name" value="Glycerol_dehydrogenase"/>
    <property type="match status" value="1"/>
</dbReference>
<feature type="domain" description="Alcohol dehydrogenase iron-type/glycerol dehydrogenase GldA" evidence="12">
    <location>
        <begin position="9"/>
        <end position="155"/>
    </location>
</feature>
<feature type="binding site" evidence="9">
    <location>
        <position position="274"/>
    </location>
    <ligand>
        <name>glycerol</name>
        <dbReference type="ChEBI" id="CHEBI:17754"/>
    </ligand>
</feature>
<dbReference type="OrthoDB" id="5198708at2"/>
<reference evidence="13 14" key="1">
    <citation type="submission" date="2016-10" db="EMBL/GenBank/DDBJ databases">
        <authorList>
            <person name="de Groot N.N."/>
        </authorList>
    </citation>
    <scope>NUCLEOTIDE SEQUENCE [LARGE SCALE GENOMIC DNA]</scope>
    <source>
        <strain evidence="13 14">DSM 23126</strain>
    </source>
</reference>
<dbReference type="InterPro" id="IPR016205">
    <property type="entry name" value="Glycerol_DH"/>
</dbReference>
<feature type="binding site" evidence="10">
    <location>
        <position position="274"/>
    </location>
    <ligand>
        <name>Zn(2+)</name>
        <dbReference type="ChEBI" id="CHEBI:29105"/>
        <note>catalytic</note>
    </ligand>
</feature>
<evidence type="ECO:0000256" key="10">
    <source>
        <dbReference type="PIRSR" id="PIRSR000112-2"/>
    </source>
</evidence>
<sequence length="372" mass="40204">MGNKVFISPSKYVQGVDVVDEVGTYVKEMGSKAIVIADEFVWNLAGNRVVDSLKQQSIDAVNITFNGEASTREINRIIEEARSAGAEMIVAVGGGKTLDTAKGVRDQIPDAYCVIVPTTASTDAPTSALSVIYSDEGVFESYRFYSKNPDLIVMDSKIIAGAPPRFLASGIADAMATWVEARMAIQANANAMSGGLSTIAGAAIAEKCEETLFQYGLLAYESNKRQIVTHALEQIVEANTLLSGLGFESGGLALAHAIHNGFTVLDGEVHHMTHGEKVAFGTLSQLTLENRSKEEFEKYVDLYYRLELPITLEDLHLGDASEDELMKVAEAALTEGESSHNMPFSLTPYDVVSAMQAADQYSKAYKKEHGLK</sequence>
<evidence type="ECO:0000256" key="7">
    <source>
        <dbReference type="ARBA" id="ARBA00040132"/>
    </source>
</evidence>
<gene>
    <name evidence="13" type="ORF">SAMN05421781_1700</name>
</gene>
<evidence type="ECO:0000259" key="12">
    <source>
        <dbReference type="Pfam" id="PF00465"/>
    </source>
</evidence>
<evidence type="ECO:0000256" key="9">
    <source>
        <dbReference type="PIRSR" id="PIRSR000112-1"/>
    </source>
</evidence>
<evidence type="ECO:0000256" key="1">
    <source>
        <dbReference type="ARBA" id="ARBA00007358"/>
    </source>
</evidence>
<dbReference type="STRING" id="1122204.SAMN05421781_1700"/>
<feature type="binding site" evidence="11">
    <location>
        <position position="127"/>
    </location>
    <ligand>
        <name>NAD(+)</name>
        <dbReference type="ChEBI" id="CHEBI:57540"/>
    </ligand>
</feature>
<feature type="binding site" evidence="11">
    <location>
        <begin position="95"/>
        <end position="99"/>
    </location>
    <ligand>
        <name>NAD(+)</name>
        <dbReference type="ChEBI" id="CHEBI:57540"/>
    </ligand>
</feature>
<dbReference type="RefSeq" id="WP_091613728.1">
    <property type="nucleotide sequence ID" value="NZ_FNNC01000003.1"/>
</dbReference>
<feature type="binding site" evidence="11">
    <location>
        <position position="133"/>
    </location>
    <ligand>
        <name>NAD(+)</name>
        <dbReference type="ChEBI" id="CHEBI:57540"/>
    </ligand>
</feature>
<comment type="pathway">
    <text evidence="5">Polyol metabolism; glycerol fermentation; glycerone phosphate from glycerol (oxidative route): step 1/2.</text>
</comment>
<dbReference type="PROSITE" id="PS00913">
    <property type="entry name" value="ADH_IRON_1"/>
    <property type="match status" value="1"/>
</dbReference>
<dbReference type="NCBIfam" id="NF006941">
    <property type="entry name" value="PRK09423.1"/>
    <property type="match status" value="1"/>
</dbReference>
<dbReference type="SUPFAM" id="SSF56796">
    <property type="entry name" value="Dehydroquinate synthase-like"/>
    <property type="match status" value="1"/>
</dbReference>
<keyword evidence="2 9" id="KW-0479">Metal-binding</keyword>
<name>A0A1H2UG89_9BACI</name>
<keyword evidence="14" id="KW-1185">Reference proteome</keyword>
<dbReference type="Proteomes" id="UP000199488">
    <property type="component" value="Unassembled WGS sequence"/>
</dbReference>
<dbReference type="Gene3D" id="3.40.50.1970">
    <property type="match status" value="1"/>
</dbReference>
<dbReference type="GO" id="GO:0005829">
    <property type="term" value="C:cytosol"/>
    <property type="evidence" value="ECO:0007669"/>
    <property type="project" value="TreeGrafter"/>
</dbReference>
<keyword evidence="3" id="KW-0560">Oxidoreductase</keyword>
<evidence type="ECO:0000256" key="3">
    <source>
        <dbReference type="ARBA" id="ARBA00023002"/>
    </source>
</evidence>
<dbReference type="EC" id="1.1.1.6" evidence="6"/>
<dbReference type="Pfam" id="PF00465">
    <property type="entry name" value="Fe-ADH"/>
    <property type="match status" value="1"/>
</dbReference>
<evidence type="ECO:0000313" key="14">
    <source>
        <dbReference type="Proteomes" id="UP000199488"/>
    </source>
</evidence>
<dbReference type="GO" id="GO:0008888">
    <property type="term" value="F:glycerol dehydrogenase (NAD+) activity"/>
    <property type="evidence" value="ECO:0007669"/>
    <property type="project" value="UniProtKB-EC"/>
</dbReference>
<feature type="binding site" evidence="9">
    <location>
        <position position="256"/>
    </location>
    <ligand>
        <name>glycerol</name>
        <dbReference type="ChEBI" id="CHEBI:17754"/>
    </ligand>
</feature>
<accession>A0A1H2UG89</accession>
<dbReference type="AlphaFoldDB" id="A0A1H2UG89"/>
<dbReference type="EMBL" id="FNNC01000003">
    <property type="protein sequence ID" value="SDW54908.1"/>
    <property type="molecule type" value="Genomic_DNA"/>
</dbReference>
<dbReference type="GO" id="GO:0046872">
    <property type="term" value="F:metal ion binding"/>
    <property type="evidence" value="ECO:0007669"/>
    <property type="project" value="UniProtKB-KW"/>
</dbReference>
<dbReference type="Gene3D" id="1.20.1090.10">
    <property type="entry name" value="Dehydroquinate synthase-like - alpha domain"/>
    <property type="match status" value="1"/>
</dbReference>
<dbReference type="PANTHER" id="PTHR43616">
    <property type="entry name" value="GLYCEROL DEHYDROGENASE"/>
    <property type="match status" value="1"/>
</dbReference>
<evidence type="ECO:0000313" key="13">
    <source>
        <dbReference type="EMBL" id="SDW54908.1"/>
    </source>
</evidence>
<feature type="binding site" evidence="10">
    <location>
        <position position="123"/>
    </location>
    <ligand>
        <name>glycerol</name>
        <dbReference type="ChEBI" id="CHEBI:17754"/>
    </ligand>
</feature>
<evidence type="ECO:0000256" key="11">
    <source>
        <dbReference type="PIRSR" id="PIRSR000112-3"/>
    </source>
</evidence>
<comment type="cofactor">
    <cofactor evidence="9">
        <name>Zn(2+)</name>
        <dbReference type="ChEBI" id="CHEBI:29105"/>
    </cofactor>
    <text evidence="9">Binds 1 zinc ion per subunit.</text>
</comment>
<comment type="catalytic activity">
    <reaction evidence="8">
        <text>glycerol + NAD(+) = dihydroxyacetone + NADH + H(+)</text>
        <dbReference type="Rhea" id="RHEA:13769"/>
        <dbReference type="ChEBI" id="CHEBI:15378"/>
        <dbReference type="ChEBI" id="CHEBI:16016"/>
        <dbReference type="ChEBI" id="CHEBI:17754"/>
        <dbReference type="ChEBI" id="CHEBI:57540"/>
        <dbReference type="ChEBI" id="CHEBI:57945"/>
        <dbReference type="EC" id="1.1.1.6"/>
    </reaction>
</comment>